<protein>
    <submittedName>
        <fullName evidence="3">Uncharacterized protein</fullName>
    </submittedName>
</protein>
<dbReference type="WBParaSite" id="maker-unitig_31787-snap-gene-0.2-mRNA-1">
    <property type="protein sequence ID" value="maker-unitig_31787-snap-gene-0.2-mRNA-1"/>
    <property type="gene ID" value="maker-unitig_31787-snap-gene-0.2"/>
</dbReference>
<evidence type="ECO:0000313" key="2">
    <source>
        <dbReference type="Proteomes" id="UP000095280"/>
    </source>
</evidence>
<evidence type="ECO:0000256" key="1">
    <source>
        <dbReference type="SAM" id="MobiDB-lite"/>
    </source>
</evidence>
<organism evidence="2 3">
    <name type="scientific">Macrostomum lignano</name>
    <dbReference type="NCBI Taxonomy" id="282301"/>
    <lineage>
        <taxon>Eukaryota</taxon>
        <taxon>Metazoa</taxon>
        <taxon>Spiralia</taxon>
        <taxon>Lophotrochozoa</taxon>
        <taxon>Platyhelminthes</taxon>
        <taxon>Rhabditophora</taxon>
        <taxon>Macrostomorpha</taxon>
        <taxon>Macrostomida</taxon>
        <taxon>Macrostomidae</taxon>
        <taxon>Macrostomum</taxon>
    </lineage>
</organism>
<dbReference type="AlphaFoldDB" id="A0A1I8FET0"/>
<dbReference type="Proteomes" id="UP000095280">
    <property type="component" value="Unplaced"/>
</dbReference>
<name>A0A1I8FET0_9PLAT</name>
<reference evidence="3" key="1">
    <citation type="submission" date="2016-11" db="UniProtKB">
        <authorList>
            <consortium name="WormBaseParasite"/>
        </authorList>
    </citation>
    <scope>IDENTIFICATION</scope>
</reference>
<sequence>MDTCGHSLKRTPGDSERRVPFVAWGAGIRGPRQQANSCRRSQPRAKPLPSTARWCGSPPPGLWGWGPGWDIGQADAVPAHGRLN</sequence>
<feature type="region of interest" description="Disordered" evidence="1">
    <location>
        <begin position="27"/>
        <end position="59"/>
    </location>
</feature>
<feature type="region of interest" description="Disordered" evidence="1">
    <location>
        <begin position="65"/>
        <end position="84"/>
    </location>
</feature>
<accession>A0A1I8FET0</accession>
<keyword evidence="2" id="KW-1185">Reference proteome</keyword>
<proteinExistence type="predicted"/>
<evidence type="ECO:0000313" key="3">
    <source>
        <dbReference type="WBParaSite" id="maker-unitig_31787-snap-gene-0.2-mRNA-1"/>
    </source>
</evidence>